<evidence type="ECO:0000313" key="2">
    <source>
        <dbReference type="EMBL" id="LAA72386.1"/>
    </source>
</evidence>
<dbReference type="AlphaFoldDB" id="A0A2D4HKD9"/>
<evidence type="ECO:0008006" key="3">
    <source>
        <dbReference type="Google" id="ProtNLM"/>
    </source>
</evidence>
<proteinExistence type="predicted"/>
<reference evidence="2" key="1">
    <citation type="submission" date="2017-07" db="EMBL/GenBank/DDBJ databases">
        <authorList>
            <person name="Mikheyev A."/>
            <person name="Grau M."/>
        </authorList>
    </citation>
    <scope>NUCLEOTIDE SEQUENCE</scope>
    <source>
        <tissue evidence="2">Venom_gland</tissue>
    </source>
</reference>
<feature type="region of interest" description="Disordered" evidence="1">
    <location>
        <begin position="98"/>
        <end position="127"/>
    </location>
</feature>
<evidence type="ECO:0000256" key="1">
    <source>
        <dbReference type="SAM" id="MobiDB-lite"/>
    </source>
</evidence>
<feature type="compositionally biased region" description="Basic and acidic residues" evidence="1">
    <location>
        <begin position="105"/>
        <end position="127"/>
    </location>
</feature>
<protein>
    <recommendedName>
        <fullName evidence="3">USP domain-containing protein</fullName>
    </recommendedName>
</protein>
<sequence length="359" mass="41020">MCESCAELLEVLNEISDTDGGDGLQLRKEHALKIFAYINSWTQRQCLCCFKEYKHLEIFNQVVCALINLVIAQVQALRDQLCKHCTINLGSAWQDENNASDEPLNVERETREEENEDSHKTTEEKIDSGRTCILTEEESAEGSDAFSIWSTEEKEKLLLCVAKIFQIQFPLYTAYKHNTHPTIEDISAQESNILGAFCDMNDVEVPLHLLRYVCLFCGKNGLSLMKDCFEYGTPETLPFLIAHAFITVVSNIRIWLHIPAVMQHIIPFRTYVIRYLCKLSDQELRQSAARNMADLMWSTVKEPLDTALCFDKESLDLAFKYFMSPTLTMRLAGLSQITNQLHTFNDVCNNESLVSDTET</sequence>
<reference evidence="2" key="2">
    <citation type="submission" date="2017-11" db="EMBL/GenBank/DDBJ databases">
        <title>Coralsnake Venomics: Analyses of Venom Gland Transcriptomes and Proteomes of Six Brazilian Taxa.</title>
        <authorList>
            <person name="Aird S.D."/>
            <person name="Jorge da Silva N."/>
            <person name="Qiu L."/>
            <person name="Villar-Briones A."/>
            <person name="Aparecida-Saddi V."/>
            <person name="Campos-Telles M.P."/>
            <person name="Grau M."/>
            <person name="Mikheyev A.S."/>
        </authorList>
    </citation>
    <scope>NUCLEOTIDE SEQUENCE</scope>
    <source>
        <tissue evidence="2">Venom_gland</tissue>
    </source>
</reference>
<dbReference type="EMBL" id="IACK01033092">
    <property type="protein sequence ID" value="LAA72386.1"/>
    <property type="molecule type" value="Transcribed_RNA"/>
</dbReference>
<accession>A0A2D4HKD9</accession>
<organism evidence="2">
    <name type="scientific">Micrurus lemniscatus lemniscatus</name>
    <dbReference type="NCBI Taxonomy" id="129467"/>
    <lineage>
        <taxon>Eukaryota</taxon>
        <taxon>Metazoa</taxon>
        <taxon>Chordata</taxon>
        <taxon>Craniata</taxon>
        <taxon>Vertebrata</taxon>
        <taxon>Euteleostomi</taxon>
        <taxon>Lepidosauria</taxon>
        <taxon>Squamata</taxon>
        <taxon>Bifurcata</taxon>
        <taxon>Unidentata</taxon>
        <taxon>Episquamata</taxon>
        <taxon>Toxicofera</taxon>
        <taxon>Serpentes</taxon>
        <taxon>Colubroidea</taxon>
        <taxon>Elapidae</taxon>
        <taxon>Elapinae</taxon>
        <taxon>Micrurus</taxon>
    </lineage>
</organism>
<name>A0A2D4HKD9_MICLE</name>